<dbReference type="Proteomes" id="UP000523545">
    <property type="component" value="Unassembled WGS sequence"/>
</dbReference>
<sequence>MPSTTMPMLETYPKSINLDRAKLAAAIDALTDCAQACTACADACLSEDMVADLTKCIRTDLDCADICTITARVLSRHTGYDANLSRSLLEACATACRSCGDECARHADMHEHCRICADACRACERACRDLLATMS</sequence>
<accession>A0A7Y9X252</accession>
<evidence type="ECO:0000313" key="1">
    <source>
        <dbReference type="EMBL" id="NYH42965.1"/>
    </source>
</evidence>
<dbReference type="RefSeq" id="WP_179780644.1">
    <property type="nucleotide sequence ID" value="NZ_JACCHK010000001.1"/>
</dbReference>
<dbReference type="Gene3D" id="1.20.1270.360">
    <property type="match status" value="1"/>
</dbReference>
<dbReference type="AlphaFoldDB" id="A0A7Y9X252"/>
<dbReference type="InterPro" id="IPR005560">
    <property type="entry name" value="Csp_YhjQ"/>
</dbReference>
<protein>
    <recommendedName>
        <fullName evidence="3">Four-helix bundle copper-binding protein</fullName>
    </recommendedName>
</protein>
<gene>
    <name evidence="1" type="ORF">HNR22_002692</name>
</gene>
<dbReference type="InterPro" id="IPR044543">
    <property type="entry name" value="YHJQ-like"/>
</dbReference>
<evidence type="ECO:0008006" key="3">
    <source>
        <dbReference type="Google" id="ProtNLM"/>
    </source>
</evidence>
<dbReference type="CDD" id="cd08026">
    <property type="entry name" value="DUF326"/>
    <property type="match status" value="1"/>
</dbReference>
<reference evidence="1 2" key="1">
    <citation type="submission" date="2020-07" db="EMBL/GenBank/DDBJ databases">
        <title>Sequencing the genomes of 1000 actinobacteria strains.</title>
        <authorList>
            <person name="Klenk H.-P."/>
        </authorList>
    </citation>
    <scope>NUCLEOTIDE SEQUENCE [LARGE SCALE GENOMIC DNA]</scope>
    <source>
        <strain evidence="1 2">DSM 45876</strain>
    </source>
</reference>
<dbReference type="PANTHER" id="PTHR37310">
    <property type="entry name" value="CYTOPLASMIC PROTEIN-RELATED"/>
    <property type="match status" value="1"/>
</dbReference>
<dbReference type="PANTHER" id="PTHR37310:SF1">
    <property type="entry name" value="CYTOPLASMIC PROTEIN"/>
    <property type="match status" value="1"/>
</dbReference>
<proteinExistence type="predicted"/>
<dbReference type="Pfam" id="PF03860">
    <property type="entry name" value="Csp"/>
    <property type="match status" value="1"/>
</dbReference>
<keyword evidence="2" id="KW-1185">Reference proteome</keyword>
<dbReference type="EMBL" id="JACCHK010000001">
    <property type="protein sequence ID" value="NYH42965.1"/>
    <property type="molecule type" value="Genomic_DNA"/>
</dbReference>
<comment type="caution">
    <text evidence="1">The sequence shown here is derived from an EMBL/GenBank/DDBJ whole genome shotgun (WGS) entry which is preliminary data.</text>
</comment>
<organism evidence="1 2">
    <name type="scientific">Micromonospora jinlongensis</name>
    <dbReference type="NCBI Taxonomy" id="1287877"/>
    <lineage>
        <taxon>Bacteria</taxon>
        <taxon>Bacillati</taxon>
        <taxon>Actinomycetota</taxon>
        <taxon>Actinomycetes</taxon>
        <taxon>Micromonosporales</taxon>
        <taxon>Micromonosporaceae</taxon>
        <taxon>Micromonospora</taxon>
    </lineage>
</organism>
<name>A0A7Y9X252_9ACTN</name>
<evidence type="ECO:0000313" key="2">
    <source>
        <dbReference type="Proteomes" id="UP000523545"/>
    </source>
</evidence>